<feature type="region of interest" description="Disordered" evidence="1">
    <location>
        <begin position="241"/>
        <end position="269"/>
    </location>
</feature>
<feature type="compositionally biased region" description="Low complexity" evidence="1">
    <location>
        <begin position="244"/>
        <end position="255"/>
    </location>
</feature>
<evidence type="ECO:0000256" key="1">
    <source>
        <dbReference type="SAM" id="MobiDB-lite"/>
    </source>
</evidence>
<name>A0A2I0ACP4_9ASPA</name>
<feature type="compositionally biased region" description="Polar residues" evidence="1">
    <location>
        <begin position="70"/>
        <end position="83"/>
    </location>
</feature>
<feature type="region of interest" description="Disordered" evidence="1">
    <location>
        <begin position="33"/>
        <end position="106"/>
    </location>
</feature>
<gene>
    <name evidence="2" type="ORF">AXF42_Ash010015</name>
</gene>
<reference evidence="2 3" key="1">
    <citation type="journal article" date="2017" name="Nature">
        <title>The Apostasia genome and the evolution of orchids.</title>
        <authorList>
            <person name="Zhang G.Q."/>
            <person name="Liu K.W."/>
            <person name="Li Z."/>
            <person name="Lohaus R."/>
            <person name="Hsiao Y.Y."/>
            <person name="Niu S.C."/>
            <person name="Wang J.Y."/>
            <person name="Lin Y.C."/>
            <person name="Xu Q."/>
            <person name="Chen L.J."/>
            <person name="Yoshida K."/>
            <person name="Fujiwara S."/>
            <person name="Wang Z.W."/>
            <person name="Zhang Y.Q."/>
            <person name="Mitsuda N."/>
            <person name="Wang M."/>
            <person name="Liu G.H."/>
            <person name="Pecoraro L."/>
            <person name="Huang H.X."/>
            <person name="Xiao X.J."/>
            <person name="Lin M."/>
            <person name="Wu X.Y."/>
            <person name="Wu W.L."/>
            <person name="Chen Y.Y."/>
            <person name="Chang S.B."/>
            <person name="Sakamoto S."/>
            <person name="Ohme-Takagi M."/>
            <person name="Yagi M."/>
            <person name="Zeng S.J."/>
            <person name="Shen C.Y."/>
            <person name="Yeh C.M."/>
            <person name="Luo Y.B."/>
            <person name="Tsai W.C."/>
            <person name="Van de Peer Y."/>
            <person name="Liu Z.J."/>
        </authorList>
    </citation>
    <scope>NUCLEOTIDE SEQUENCE [LARGE SCALE GENOMIC DNA]</scope>
    <source>
        <strain evidence="3">cv. Shenzhen</strain>
        <tissue evidence="2">Stem</tissue>
    </source>
</reference>
<dbReference type="PANTHER" id="PTHR35486">
    <property type="entry name" value="EXPRESSED PROTEIN"/>
    <property type="match status" value="1"/>
</dbReference>
<evidence type="ECO:0000313" key="3">
    <source>
        <dbReference type="Proteomes" id="UP000236161"/>
    </source>
</evidence>
<accession>A0A2I0ACP4</accession>
<proteinExistence type="predicted"/>
<protein>
    <submittedName>
        <fullName evidence="2">Uncharacterized protein</fullName>
    </submittedName>
</protein>
<dbReference type="PANTHER" id="PTHR35486:SF1">
    <property type="entry name" value="OS02G0689500 PROTEIN"/>
    <property type="match status" value="1"/>
</dbReference>
<dbReference type="OrthoDB" id="688025at2759"/>
<evidence type="ECO:0000313" key="2">
    <source>
        <dbReference type="EMBL" id="PKA53285.1"/>
    </source>
</evidence>
<sequence>MRCKIHPSDPGVGVCALCLRQRLSAIAAAEDVGPSPDLRGKPRLFHRSTAPDPFGLRPAEDLSHLHHRSSQIGTTPASSSMFSTMLPHPTHEETESESGTEKPSDSRSWLWPLWGIVRCRRKRNKKMSRFVSVDEQEDKRRTAKVLHPQHVNGRGMSPADKEEVDVVDSDGGYTTDPFPTAASNHNNSHQRNCHRRFSSLGLCFSPLLRPSPGNRKCQATSEVGFSGELRGTFNSYGHRGGAAAGATAGRSSGMGPNRSRKLADFGKYR</sequence>
<dbReference type="EMBL" id="KZ451999">
    <property type="protein sequence ID" value="PKA53285.1"/>
    <property type="molecule type" value="Genomic_DNA"/>
</dbReference>
<keyword evidence="3" id="KW-1185">Reference proteome</keyword>
<feature type="compositionally biased region" description="Basic and acidic residues" evidence="1">
    <location>
        <begin position="89"/>
        <end position="105"/>
    </location>
</feature>
<organism evidence="2 3">
    <name type="scientific">Apostasia shenzhenica</name>
    <dbReference type="NCBI Taxonomy" id="1088818"/>
    <lineage>
        <taxon>Eukaryota</taxon>
        <taxon>Viridiplantae</taxon>
        <taxon>Streptophyta</taxon>
        <taxon>Embryophyta</taxon>
        <taxon>Tracheophyta</taxon>
        <taxon>Spermatophyta</taxon>
        <taxon>Magnoliopsida</taxon>
        <taxon>Liliopsida</taxon>
        <taxon>Asparagales</taxon>
        <taxon>Orchidaceae</taxon>
        <taxon>Apostasioideae</taxon>
        <taxon>Apostasia</taxon>
    </lineage>
</organism>
<dbReference type="Proteomes" id="UP000236161">
    <property type="component" value="Unassembled WGS sequence"/>
</dbReference>
<dbReference type="AlphaFoldDB" id="A0A2I0ACP4"/>